<protein>
    <recommendedName>
        <fullName evidence="4">HTH psq-type domain-containing protein</fullName>
    </recommendedName>
</protein>
<feature type="region of interest" description="Disordered" evidence="1">
    <location>
        <begin position="25"/>
        <end position="48"/>
    </location>
</feature>
<sequence>MVVLSKLADGSSCKPRHQLDWFRGARCSGTHPSRKGDKDEESDSKKSRKCVTTEKKLEVLDHYAREENTSVIVHAMGLRESTLHTIRADKMRMGVFIVCLI</sequence>
<evidence type="ECO:0000313" key="3">
    <source>
        <dbReference type="Proteomes" id="UP000324222"/>
    </source>
</evidence>
<gene>
    <name evidence="2" type="ORF">E2C01_038918</name>
</gene>
<dbReference type="EMBL" id="VSRR010006631">
    <property type="protein sequence ID" value="MPC45226.1"/>
    <property type="molecule type" value="Genomic_DNA"/>
</dbReference>
<proteinExistence type="predicted"/>
<accession>A0A5B7FIF8</accession>
<comment type="caution">
    <text evidence="2">The sequence shown here is derived from an EMBL/GenBank/DDBJ whole genome shotgun (WGS) entry which is preliminary data.</text>
</comment>
<reference evidence="2 3" key="1">
    <citation type="submission" date="2019-05" db="EMBL/GenBank/DDBJ databases">
        <title>Another draft genome of Portunus trituberculatus and its Hox gene families provides insights of decapod evolution.</title>
        <authorList>
            <person name="Jeong J.-H."/>
            <person name="Song I."/>
            <person name="Kim S."/>
            <person name="Choi T."/>
            <person name="Kim D."/>
            <person name="Ryu S."/>
            <person name="Kim W."/>
        </authorList>
    </citation>
    <scope>NUCLEOTIDE SEQUENCE [LARGE SCALE GENOMIC DNA]</scope>
    <source>
        <tissue evidence="2">Muscle</tissue>
    </source>
</reference>
<evidence type="ECO:0008006" key="4">
    <source>
        <dbReference type="Google" id="ProtNLM"/>
    </source>
</evidence>
<evidence type="ECO:0000256" key="1">
    <source>
        <dbReference type="SAM" id="MobiDB-lite"/>
    </source>
</evidence>
<keyword evidence="3" id="KW-1185">Reference proteome</keyword>
<dbReference type="Proteomes" id="UP000324222">
    <property type="component" value="Unassembled WGS sequence"/>
</dbReference>
<name>A0A5B7FIF8_PORTR</name>
<organism evidence="2 3">
    <name type="scientific">Portunus trituberculatus</name>
    <name type="common">Swimming crab</name>
    <name type="synonym">Neptunus trituberculatus</name>
    <dbReference type="NCBI Taxonomy" id="210409"/>
    <lineage>
        <taxon>Eukaryota</taxon>
        <taxon>Metazoa</taxon>
        <taxon>Ecdysozoa</taxon>
        <taxon>Arthropoda</taxon>
        <taxon>Crustacea</taxon>
        <taxon>Multicrustacea</taxon>
        <taxon>Malacostraca</taxon>
        <taxon>Eumalacostraca</taxon>
        <taxon>Eucarida</taxon>
        <taxon>Decapoda</taxon>
        <taxon>Pleocyemata</taxon>
        <taxon>Brachyura</taxon>
        <taxon>Eubrachyura</taxon>
        <taxon>Portunoidea</taxon>
        <taxon>Portunidae</taxon>
        <taxon>Portuninae</taxon>
        <taxon>Portunus</taxon>
    </lineage>
</organism>
<evidence type="ECO:0000313" key="2">
    <source>
        <dbReference type="EMBL" id="MPC45226.1"/>
    </source>
</evidence>
<dbReference type="AlphaFoldDB" id="A0A5B7FIF8"/>